<evidence type="ECO:0000256" key="3">
    <source>
        <dbReference type="ARBA" id="ARBA00022679"/>
    </source>
</evidence>
<keyword evidence="4" id="KW-0547">Nucleotide-binding</keyword>
<dbReference type="NCBIfam" id="NF045510">
    <property type="entry name" value="4Cys_prefix_kin"/>
    <property type="match status" value="1"/>
</dbReference>
<dbReference type="CDD" id="cd14014">
    <property type="entry name" value="STKc_PknB_like"/>
    <property type="match status" value="1"/>
</dbReference>
<feature type="domain" description="Protein kinase" evidence="10">
    <location>
        <begin position="39"/>
        <end position="310"/>
    </location>
</feature>
<organism evidence="11 12">
    <name type="scientific">Planktothrix agardhii</name>
    <name type="common">Oscillatoria agardhii</name>
    <dbReference type="NCBI Taxonomy" id="1160"/>
    <lineage>
        <taxon>Bacteria</taxon>
        <taxon>Bacillati</taxon>
        <taxon>Cyanobacteriota</taxon>
        <taxon>Cyanophyceae</taxon>
        <taxon>Oscillatoriophycideae</taxon>
        <taxon>Oscillatoriales</taxon>
        <taxon>Microcoleaceae</taxon>
        <taxon>Planktothrix</taxon>
    </lineage>
</organism>
<comment type="catalytic activity">
    <reaction evidence="7">
        <text>L-threonyl-[protein] + ATP = O-phospho-L-threonyl-[protein] + ADP + H(+)</text>
        <dbReference type="Rhea" id="RHEA:46608"/>
        <dbReference type="Rhea" id="RHEA-COMP:11060"/>
        <dbReference type="Rhea" id="RHEA-COMP:11605"/>
        <dbReference type="ChEBI" id="CHEBI:15378"/>
        <dbReference type="ChEBI" id="CHEBI:30013"/>
        <dbReference type="ChEBI" id="CHEBI:30616"/>
        <dbReference type="ChEBI" id="CHEBI:61977"/>
        <dbReference type="ChEBI" id="CHEBI:456216"/>
        <dbReference type="EC" id="2.7.11.1"/>
    </reaction>
</comment>
<evidence type="ECO:0000259" key="10">
    <source>
        <dbReference type="PROSITE" id="PS50011"/>
    </source>
</evidence>
<evidence type="ECO:0000256" key="1">
    <source>
        <dbReference type="ARBA" id="ARBA00012513"/>
    </source>
</evidence>
<dbReference type="EC" id="2.7.11.1" evidence="1"/>
<dbReference type="Gene3D" id="1.10.510.10">
    <property type="entry name" value="Transferase(Phosphotransferase) domain 1"/>
    <property type="match status" value="1"/>
</dbReference>
<keyword evidence="3 11" id="KW-0808">Transferase</keyword>
<evidence type="ECO:0000256" key="2">
    <source>
        <dbReference type="ARBA" id="ARBA00022527"/>
    </source>
</evidence>
<name>A0AAD1V6A4_PLAAG</name>
<dbReference type="GO" id="GO:0004674">
    <property type="term" value="F:protein serine/threonine kinase activity"/>
    <property type="evidence" value="ECO:0007669"/>
    <property type="project" value="UniProtKB-KW"/>
</dbReference>
<proteinExistence type="predicted"/>
<evidence type="ECO:0000256" key="9">
    <source>
        <dbReference type="SAM" id="Phobius"/>
    </source>
</evidence>
<dbReference type="AlphaFoldDB" id="A0AAD1V6A4"/>
<dbReference type="Gene3D" id="3.30.200.20">
    <property type="entry name" value="Phosphorylase Kinase, domain 1"/>
    <property type="match status" value="1"/>
</dbReference>
<keyword evidence="9" id="KW-0472">Membrane</keyword>
<dbReference type="RefSeq" id="WP_254032411.1">
    <property type="nucleotide sequence ID" value="NZ_JBAVBW010000109.1"/>
</dbReference>
<evidence type="ECO:0000256" key="6">
    <source>
        <dbReference type="ARBA" id="ARBA00022840"/>
    </source>
</evidence>
<dbReference type="PROSITE" id="PS00108">
    <property type="entry name" value="PROTEIN_KINASE_ST"/>
    <property type="match status" value="1"/>
</dbReference>
<dbReference type="SMART" id="SM00220">
    <property type="entry name" value="S_TKc"/>
    <property type="match status" value="1"/>
</dbReference>
<dbReference type="InterPro" id="IPR008271">
    <property type="entry name" value="Ser/Thr_kinase_AS"/>
</dbReference>
<accession>A0AAD1V6A4</accession>
<keyword evidence="2" id="KW-0723">Serine/threonine-protein kinase</keyword>
<dbReference type="GO" id="GO:0005524">
    <property type="term" value="F:ATP binding"/>
    <property type="evidence" value="ECO:0007669"/>
    <property type="project" value="UniProtKB-KW"/>
</dbReference>
<reference evidence="11" key="1">
    <citation type="submission" date="2020-09" db="EMBL/GenBank/DDBJ databases">
        <authorList>
            <person name="Blom J."/>
        </authorList>
    </citation>
    <scope>NUCLEOTIDE SEQUENCE</scope>
    <source>
        <strain evidence="11">No.66</strain>
    </source>
</reference>
<feature type="transmembrane region" description="Helical" evidence="9">
    <location>
        <begin position="421"/>
        <end position="441"/>
    </location>
</feature>
<evidence type="ECO:0000256" key="7">
    <source>
        <dbReference type="ARBA" id="ARBA00047899"/>
    </source>
</evidence>
<dbReference type="PROSITE" id="PS50011">
    <property type="entry name" value="PROTEIN_KINASE_DOM"/>
    <property type="match status" value="1"/>
</dbReference>
<dbReference type="PANTHER" id="PTHR24363">
    <property type="entry name" value="SERINE/THREONINE PROTEIN KINASE"/>
    <property type="match status" value="1"/>
</dbReference>
<sequence length="593" mass="66122">MTSPTIHCINPQCSHPSNQPWGNKFCQSCGAPLQLNQRYIPLHNLGTGGFSRLYTVWDLKTQTEKVLKVLLEPSPKALELFEQEAEVLAQLHHPGVPRVEADGYFYLKKRNVSEGHLPCLVMEKIHGHTLQEILGQYPQGCSEDWVISWLSQALDILRELHGYQIIHRDIKPSNLMLRMTSGGKGGQVSDTQLVMIDFGGAKQIGPIPHGDRESSPRSSTRLISAGYSPPEQVMGAMVGPATDFYALGRTCIHLLTGQFPGDLDDAYTGELRWREKAQVSPGFAHLLDRMVQLDPRQRPQTAKEIQTDIFRIIRQKKHPRRMMSSHQRFLDTLTTTLIKWDKKLIQLVFGLGKLTIHSVRGLVETSWEIALTTTGSIVGTIIGSILVFCFPGLADQITPVLDQVLRQILPNDSLTLDNDPIILGAEVLVWGFAGLGAGIGLTNAGGFGQRRRYWLAGIMGILGYIVGGASGQLINQLLENTKDTDIAGWEELFHQLPFGIAAGLVTLGLGLRSDQIFQGIFVLLTVTTLFLGFNQFHIFLPQEMLKFPTEMQNFNLPQFRHNLGFMALLSGTTAFCLGITHYFILPLLRWFRN</sequence>
<dbReference type="SUPFAM" id="SSF56112">
    <property type="entry name" value="Protein kinase-like (PK-like)"/>
    <property type="match status" value="1"/>
</dbReference>
<feature type="transmembrane region" description="Helical" evidence="9">
    <location>
        <begin position="494"/>
        <end position="511"/>
    </location>
</feature>
<gene>
    <name evidence="11" type="primary">spkF</name>
    <name evidence="11" type="ORF">PANO66_02695</name>
</gene>
<evidence type="ECO:0000313" key="11">
    <source>
        <dbReference type="EMBL" id="CAD5952249.1"/>
    </source>
</evidence>
<evidence type="ECO:0000256" key="4">
    <source>
        <dbReference type="ARBA" id="ARBA00022741"/>
    </source>
</evidence>
<keyword evidence="9" id="KW-0812">Transmembrane</keyword>
<dbReference type="Pfam" id="PF00069">
    <property type="entry name" value="Pkinase"/>
    <property type="match status" value="1"/>
</dbReference>
<keyword evidence="5 11" id="KW-0418">Kinase</keyword>
<dbReference type="InterPro" id="IPR011009">
    <property type="entry name" value="Kinase-like_dom_sf"/>
</dbReference>
<protein>
    <recommendedName>
        <fullName evidence="1">non-specific serine/threonine protein kinase</fullName>
        <ecNumber evidence="1">2.7.11.1</ecNumber>
    </recommendedName>
</protein>
<feature type="transmembrane region" description="Helical" evidence="9">
    <location>
        <begin position="563"/>
        <end position="585"/>
    </location>
</feature>
<evidence type="ECO:0000256" key="8">
    <source>
        <dbReference type="ARBA" id="ARBA00048679"/>
    </source>
</evidence>
<dbReference type="PANTHER" id="PTHR24363:SF0">
    <property type="entry name" value="SERINE_THREONINE KINASE LIKE DOMAIN CONTAINING 1"/>
    <property type="match status" value="1"/>
</dbReference>
<dbReference type="EMBL" id="LR882963">
    <property type="protein sequence ID" value="CAD5952249.1"/>
    <property type="molecule type" value="Genomic_DNA"/>
</dbReference>
<keyword evidence="9" id="KW-1133">Transmembrane helix</keyword>
<dbReference type="Proteomes" id="UP001153761">
    <property type="component" value="Chromosome"/>
</dbReference>
<dbReference type="InterPro" id="IPR000719">
    <property type="entry name" value="Prot_kinase_dom"/>
</dbReference>
<feature type="transmembrane region" description="Helical" evidence="9">
    <location>
        <begin position="520"/>
        <end position="540"/>
    </location>
</feature>
<feature type="transmembrane region" description="Helical" evidence="9">
    <location>
        <begin position="453"/>
        <end position="474"/>
    </location>
</feature>
<keyword evidence="6" id="KW-0067">ATP-binding</keyword>
<evidence type="ECO:0000256" key="5">
    <source>
        <dbReference type="ARBA" id="ARBA00022777"/>
    </source>
</evidence>
<evidence type="ECO:0000313" key="12">
    <source>
        <dbReference type="Proteomes" id="UP001153761"/>
    </source>
</evidence>
<comment type="catalytic activity">
    <reaction evidence="8">
        <text>L-seryl-[protein] + ATP = O-phospho-L-seryl-[protein] + ADP + H(+)</text>
        <dbReference type="Rhea" id="RHEA:17989"/>
        <dbReference type="Rhea" id="RHEA-COMP:9863"/>
        <dbReference type="Rhea" id="RHEA-COMP:11604"/>
        <dbReference type="ChEBI" id="CHEBI:15378"/>
        <dbReference type="ChEBI" id="CHEBI:29999"/>
        <dbReference type="ChEBI" id="CHEBI:30616"/>
        <dbReference type="ChEBI" id="CHEBI:83421"/>
        <dbReference type="ChEBI" id="CHEBI:456216"/>
        <dbReference type="EC" id="2.7.11.1"/>
    </reaction>
</comment>